<evidence type="ECO:0000259" key="1">
    <source>
        <dbReference type="PROSITE" id="PS51259"/>
    </source>
</evidence>
<name>A0A9Q1L7T2_9SOLA</name>
<dbReference type="OrthoDB" id="2015333at2759"/>
<dbReference type="InterPro" id="IPR008528">
    <property type="entry name" value="unc-13_homologue"/>
</dbReference>
<dbReference type="Pfam" id="PF25761">
    <property type="entry name" value="TPR_PATROL1"/>
    <property type="match status" value="1"/>
</dbReference>
<reference evidence="3" key="1">
    <citation type="journal article" date="2023" name="Proc. Natl. Acad. Sci. U.S.A.">
        <title>Genomic and structural basis for evolution of tropane alkaloid biosynthesis.</title>
        <authorList>
            <person name="Wanga Y.-J."/>
            <person name="Taina T."/>
            <person name="Yua J.-Y."/>
            <person name="Lia J."/>
            <person name="Xua B."/>
            <person name="Chenc J."/>
            <person name="D'Auriad J.C."/>
            <person name="Huanga J.-P."/>
            <person name="Huanga S.-X."/>
        </authorList>
    </citation>
    <scope>NUCLEOTIDE SEQUENCE [LARGE SCALE GENOMIC DNA]</scope>
    <source>
        <strain evidence="3">cv. KIB-2019</strain>
    </source>
</reference>
<dbReference type="PROSITE" id="PS51259">
    <property type="entry name" value="MHD2"/>
    <property type="match status" value="1"/>
</dbReference>
<proteinExistence type="predicted"/>
<accession>A0A9Q1L7T2</accession>
<protein>
    <recommendedName>
        <fullName evidence="1">MHD2 domain-containing protein</fullName>
    </recommendedName>
</protein>
<dbReference type="InterPro" id="IPR057984">
    <property type="entry name" value="PATROL1_C"/>
</dbReference>
<dbReference type="EMBL" id="JAJAGQ010000022">
    <property type="protein sequence ID" value="KAJ8529342.1"/>
    <property type="molecule type" value="Genomic_DNA"/>
</dbReference>
<evidence type="ECO:0000313" key="3">
    <source>
        <dbReference type="Proteomes" id="UP001152561"/>
    </source>
</evidence>
<dbReference type="PANTHER" id="PTHR31280">
    <property type="entry name" value="PROTEIN UNC-13 HOMOLOG"/>
    <property type="match status" value="1"/>
</dbReference>
<dbReference type="Proteomes" id="UP001152561">
    <property type="component" value="Unassembled WGS sequence"/>
</dbReference>
<dbReference type="InterPro" id="IPR014772">
    <property type="entry name" value="Munc13_dom-2"/>
</dbReference>
<feature type="domain" description="MHD2" evidence="1">
    <location>
        <begin position="1"/>
        <end position="56"/>
    </location>
</feature>
<dbReference type="AlphaFoldDB" id="A0A9Q1L7T2"/>
<gene>
    <name evidence="2" type="ORF">K7X08_036177</name>
</gene>
<organism evidence="2 3">
    <name type="scientific">Anisodus acutangulus</name>
    <dbReference type="NCBI Taxonomy" id="402998"/>
    <lineage>
        <taxon>Eukaryota</taxon>
        <taxon>Viridiplantae</taxon>
        <taxon>Streptophyta</taxon>
        <taxon>Embryophyta</taxon>
        <taxon>Tracheophyta</taxon>
        <taxon>Spermatophyta</taxon>
        <taxon>Magnoliopsida</taxon>
        <taxon>eudicotyledons</taxon>
        <taxon>Gunneridae</taxon>
        <taxon>Pentapetalae</taxon>
        <taxon>asterids</taxon>
        <taxon>lamiids</taxon>
        <taxon>Solanales</taxon>
        <taxon>Solanaceae</taxon>
        <taxon>Solanoideae</taxon>
        <taxon>Hyoscyameae</taxon>
        <taxon>Anisodus</taxon>
    </lineage>
</organism>
<comment type="caution">
    <text evidence="2">The sequence shown here is derived from an EMBL/GenBank/DDBJ whole genome shotgun (WGS) entry which is preliminary data.</text>
</comment>
<dbReference type="PANTHER" id="PTHR31280:SF2">
    <property type="entry name" value="PROTEIN UNC-13 HOMOLOG"/>
    <property type="match status" value="1"/>
</dbReference>
<keyword evidence="3" id="KW-1185">Reference proteome</keyword>
<sequence>MAGVAVLQREDLEILKELFISGGEGLPRGVVENQVACVRQVIKMRGYETREIIEDLRSASELEMLGGRGKLGADTKTLLRILRYRGESKASQYVKKQFKIPKSA</sequence>
<evidence type="ECO:0000313" key="2">
    <source>
        <dbReference type="EMBL" id="KAJ8529342.1"/>
    </source>
</evidence>